<dbReference type="Gene3D" id="1.10.630.10">
    <property type="entry name" value="Cytochrome P450"/>
    <property type="match status" value="1"/>
</dbReference>
<gene>
    <name evidence="2" type="ORF">A0H81_08151</name>
</gene>
<name>A0A1C7M5D0_GRIFR</name>
<dbReference type="STRING" id="5627.A0A1C7M5D0"/>
<dbReference type="GO" id="GO:0016705">
    <property type="term" value="F:oxidoreductase activity, acting on paired donors, with incorporation or reduction of molecular oxygen"/>
    <property type="evidence" value="ECO:0007669"/>
    <property type="project" value="InterPro"/>
</dbReference>
<evidence type="ECO:0000256" key="1">
    <source>
        <dbReference type="SAM" id="Phobius"/>
    </source>
</evidence>
<keyword evidence="1" id="KW-0472">Membrane</keyword>
<evidence type="ECO:0008006" key="4">
    <source>
        <dbReference type="Google" id="ProtNLM"/>
    </source>
</evidence>
<dbReference type="GO" id="GO:0004497">
    <property type="term" value="F:monooxygenase activity"/>
    <property type="evidence" value="ECO:0007669"/>
    <property type="project" value="InterPro"/>
</dbReference>
<sequence length="208" mass="23158">MPIAELNTLNIIGILGGSLVLWVLSKVFQTLRIRFHSTALKGPPNPSLLSGIGTLLINAPDSSDIFEAWAEQYGLVYSIPAPLGATRVVLCDPKALLHFYSLETFTYIQPASIRIAIETMFGRGLVWAEGESHKRQRKAISPAFSNAAIRRLTPIFYDSAYKVRREFQLPIVLCATETLPSVAQIFMGQSIGIYRVCRYRCARLVRIS</sequence>
<keyword evidence="1" id="KW-1133">Transmembrane helix</keyword>
<accession>A0A1C7M5D0</accession>
<dbReference type="GO" id="GO:0020037">
    <property type="term" value="F:heme binding"/>
    <property type="evidence" value="ECO:0007669"/>
    <property type="project" value="InterPro"/>
</dbReference>
<reference evidence="2 3" key="1">
    <citation type="submission" date="2016-03" db="EMBL/GenBank/DDBJ databases">
        <title>Whole genome sequencing of Grifola frondosa 9006-11.</title>
        <authorList>
            <person name="Min B."/>
            <person name="Park H."/>
            <person name="Kim J.-G."/>
            <person name="Cho H."/>
            <person name="Oh Y.-L."/>
            <person name="Kong W.-S."/>
            <person name="Choi I.-G."/>
        </authorList>
    </citation>
    <scope>NUCLEOTIDE SEQUENCE [LARGE SCALE GENOMIC DNA]</scope>
    <source>
        <strain evidence="2 3">9006-11</strain>
    </source>
</reference>
<protein>
    <recommendedName>
        <fullName evidence="4">Cytochrome P450</fullName>
    </recommendedName>
</protein>
<organism evidence="2 3">
    <name type="scientific">Grifola frondosa</name>
    <name type="common">Maitake</name>
    <name type="synonym">Polyporus frondosus</name>
    <dbReference type="NCBI Taxonomy" id="5627"/>
    <lineage>
        <taxon>Eukaryota</taxon>
        <taxon>Fungi</taxon>
        <taxon>Dikarya</taxon>
        <taxon>Basidiomycota</taxon>
        <taxon>Agaricomycotina</taxon>
        <taxon>Agaricomycetes</taxon>
        <taxon>Polyporales</taxon>
        <taxon>Grifolaceae</taxon>
        <taxon>Grifola</taxon>
    </lineage>
</organism>
<dbReference type="Proteomes" id="UP000092993">
    <property type="component" value="Unassembled WGS sequence"/>
</dbReference>
<keyword evidence="1" id="KW-0812">Transmembrane</keyword>
<dbReference type="SUPFAM" id="SSF48264">
    <property type="entry name" value="Cytochrome P450"/>
    <property type="match status" value="1"/>
</dbReference>
<dbReference type="AlphaFoldDB" id="A0A1C7M5D0"/>
<feature type="transmembrane region" description="Helical" evidence="1">
    <location>
        <begin position="6"/>
        <end position="24"/>
    </location>
</feature>
<dbReference type="GO" id="GO:0005506">
    <property type="term" value="F:iron ion binding"/>
    <property type="evidence" value="ECO:0007669"/>
    <property type="project" value="InterPro"/>
</dbReference>
<dbReference type="OrthoDB" id="1470350at2759"/>
<keyword evidence="3" id="KW-1185">Reference proteome</keyword>
<dbReference type="EMBL" id="LUGG01000010">
    <property type="protein sequence ID" value="OBZ71958.1"/>
    <property type="molecule type" value="Genomic_DNA"/>
</dbReference>
<comment type="caution">
    <text evidence="2">The sequence shown here is derived from an EMBL/GenBank/DDBJ whole genome shotgun (WGS) entry which is preliminary data.</text>
</comment>
<evidence type="ECO:0000313" key="2">
    <source>
        <dbReference type="EMBL" id="OBZ71958.1"/>
    </source>
</evidence>
<evidence type="ECO:0000313" key="3">
    <source>
        <dbReference type="Proteomes" id="UP000092993"/>
    </source>
</evidence>
<proteinExistence type="predicted"/>
<dbReference type="InterPro" id="IPR036396">
    <property type="entry name" value="Cyt_P450_sf"/>
</dbReference>